<protein>
    <submittedName>
        <fullName evidence="1">Uncharacterized protein</fullName>
    </submittedName>
</protein>
<reference evidence="1" key="2">
    <citation type="journal article" date="2021" name="Genome Biol. Evol.">
        <title>Developing a high-quality reference genome for a parasitic bivalve with doubly uniparental inheritance (Bivalvia: Unionida).</title>
        <authorList>
            <person name="Smith C.H."/>
        </authorList>
    </citation>
    <scope>NUCLEOTIDE SEQUENCE</scope>
    <source>
        <strain evidence="1">CHS0354</strain>
        <tissue evidence="1">Mantle</tissue>
    </source>
</reference>
<sequence length="125" mass="14179">MAGAEAAITNNTLSELARNRGHISITKHWARSLLLSMGFVKNIKDAFFEKVSTVVKQHNIPDCIIINWDQTVCKLVPGGECTLEARGYKQVLVFPHLMTRNRIDFTHNNKLRNSPAPTSHLRREE</sequence>
<proteinExistence type="predicted"/>
<organism evidence="1 2">
    <name type="scientific">Potamilus streckersoni</name>
    <dbReference type="NCBI Taxonomy" id="2493646"/>
    <lineage>
        <taxon>Eukaryota</taxon>
        <taxon>Metazoa</taxon>
        <taxon>Spiralia</taxon>
        <taxon>Lophotrochozoa</taxon>
        <taxon>Mollusca</taxon>
        <taxon>Bivalvia</taxon>
        <taxon>Autobranchia</taxon>
        <taxon>Heteroconchia</taxon>
        <taxon>Palaeoheterodonta</taxon>
        <taxon>Unionida</taxon>
        <taxon>Unionoidea</taxon>
        <taxon>Unionidae</taxon>
        <taxon>Ambleminae</taxon>
        <taxon>Lampsilini</taxon>
        <taxon>Potamilus</taxon>
    </lineage>
</organism>
<evidence type="ECO:0000313" key="2">
    <source>
        <dbReference type="Proteomes" id="UP001195483"/>
    </source>
</evidence>
<name>A0AAE0TGD3_9BIVA</name>
<dbReference type="AlphaFoldDB" id="A0AAE0TGD3"/>
<reference evidence="1" key="1">
    <citation type="journal article" date="2021" name="Genome Biol. Evol.">
        <title>A High-Quality Reference Genome for a Parasitic Bivalve with Doubly Uniparental Inheritance (Bivalvia: Unionida).</title>
        <authorList>
            <person name="Smith C.H."/>
        </authorList>
    </citation>
    <scope>NUCLEOTIDE SEQUENCE</scope>
    <source>
        <strain evidence="1">CHS0354</strain>
    </source>
</reference>
<gene>
    <name evidence="1" type="ORF">CHS0354_015068</name>
</gene>
<accession>A0AAE0TGD3</accession>
<reference evidence="1" key="3">
    <citation type="submission" date="2023-05" db="EMBL/GenBank/DDBJ databases">
        <authorList>
            <person name="Smith C.H."/>
        </authorList>
    </citation>
    <scope>NUCLEOTIDE SEQUENCE</scope>
    <source>
        <strain evidence="1">CHS0354</strain>
        <tissue evidence="1">Mantle</tissue>
    </source>
</reference>
<comment type="caution">
    <text evidence="1">The sequence shown here is derived from an EMBL/GenBank/DDBJ whole genome shotgun (WGS) entry which is preliminary data.</text>
</comment>
<dbReference type="Proteomes" id="UP001195483">
    <property type="component" value="Unassembled WGS sequence"/>
</dbReference>
<dbReference type="EMBL" id="JAEAOA010000935">
    <property type="protein sequence ID" value="KAK3609876.1"/>
    <property type="molecule type" value="Genomic_DNA"/>
</dbReference>
<evidence type="ECO:0000313" key="1">
    <source>
        <dbReference type="EMBL" id="KAK3609876.1"/>
    </source>
</evidence>
<keyword evidence="2" id="KW-1185">Reference proteome</keyword>